<evidence type="ECO:0000313" key="3">
    <source>
        <dbReference type="EMBL" id="GAP19807.1"/>
    </source>
</evidence>
<reference evidence="3" key="1">
    <citation type="journal article" date="2015" name="Genome Announc.">
        <title>Draft Genome Sequences of Anaerolinea thermolimosa IMO-1, Bellilinea caldifistulae GOMI-1, Leptolinea tardivitalis YMTK-2, Levilinea saccharolytica KIBI-1, Longilinea arvoryzae KOME-1, Previously Described as Members of the Class Anaerolineae (Chloroflexi).</title>
        <authorList>
            <person name="Matsuura N."/>
            <person name="Tourlousse M.D."/>
            <person name="Ohashi A."/>
            <person name="Hugenholtz P."/>
            <person name="Sekiguchi Y."/>
        </authorList>
    </citation>
    <scope>NUCLEOTIDE SEQUENCE</scope>
    <source>
        <strain evidence="3">KIBI-1</strain>
    </source>
</reference>
<evidence type="ECO:0000313" key="4">
    <source>
        <dbReference type="EMBL" id="KPL87391.1"/>
    </source>
</evidence>
<feature type="transmembrane region" description="Helical" evidence="1">
    <location>
        <begin position="24"/>
        <end position="47"/>
    </location>
</feature>
<dbReference type="Pfam" id="PF12679">
    <property type="entry name" value="ABC2_membrane_2"/>
    <property type="match status" value="1"/>
</dbReference>
<keyword evidence="1" id="KW-0812">Transmembrane</keyword>
<dbReference type="STRING" id="229921.ADN01_04250"/>
<proteinExistence type="predicted"/>
<evidence type="ECO:0000256" key="1">
    <source>
        <dbReference type="SAM" id="Phobius"/>
    </source>
</evidence>
<evidence type="ECO:0000313" key="2">
    <source>
        <dbReference type="EMBL" id="GAP19790.1"/>
    </source>
</evidence>
<feature type="transmembrane region" description="Helical" evidence="1">
    <location>
        <begin position="247"/>
        <end position="268"/>
    </location>
</feature>
<dbReference type="EMBL" id="DF967976">
    <property type="protein sequence ID" value="GAP19790.1"/>
    <property type="molecule type" value="Genomic_DNA"/>
</dbReference>
<keyword evidence="1" id="KW-1133">Transmembrane helix</keyword>
<feature type="transmembrane region" description="Helical" evidence="1">
    <location>
        <begin position="92"/>
        <end position="114"/>
    </location>
</feature>
<name>A0A0M8JQM6_9CHLR</name>
<dbReference type="PANTHER" id="PTHR43471">
    <property type="entry name" value="ABC TRANSPORTER PERMEASE"/>
    <property type="match status" value="1"/>
</dbReference>
<dbReference type="RefSeq" id="WP_062420034.1">
    <property type="nucleotide sequence ID" value="NZ_BBXZ01000195.1"/>
</dbReference>
<dbReference type="GO" id="GO:0005886">
    <property type="term" value="C:plasma membrane"/>
    <property type="evidence" value="ECO:0007669"/>
    <property type="project" value="UniProtKB-SubCell"/>
</dbReference>
<gene>
    <name evidence="4" type="ORF">ADN01_04250</name>
    <name evidence="2" type="ORF">LSAC_03702</name>
    <name evidence="3" type="ORF">LSAC_03721</name>
</gene>
<evidence type="ECO:0000313" key="5">
    <source>
        <dbReference type="Proteomes" id="UP000050501"/>
    </source>
</evidence>
<feature type="transmembrane region" description="Helical" evidence="1">
    <location>
        <begin position="184"/>
        <end position="208"/>
    </location>
</feature>
<keyword evidence="5" id="KW-1185">Reference proteome</keyword>
<keyword evidence="1" id="KW-0472">Membrane</keyword>
<protein>
    <submittedName>
        <fullName evidence="3">ABC-2 family transporter protein</fullName>
    </submittedName>
</protein>
<feature type="transmembrane region" description="Helical" evidence="1">
    <location>
        <begin position="144"/>
        <end position="164"/>
    </location>
</feature>
<dbReference type="EMBL" id="DF967976">
    <property type="protein sequence ID" value="GAP19807.1"/>
    <property type="molecule type" value="Genomic_DNA"/>
</dbReference>
<feature type="transmembrane region" description="Helical" evidence="1">
    <location>
        <begin position="220"/>
        <end position="241"/>
    </location>
</feature>
<accession>A0A0M8JQM6</accession>
<sequence length="279" mass="30146">MKIHWNYLTAIARKDLLEVRQNRAAWLPMLIVPLIFILVLPLATIFIPPAIGATAENLTQDTDLEAFLANMPPSFKESLEGLEPVALMVKVMLGYFMAPMFLIFPIMFSTIIAAESFAGERERKTLEALLYTAASDLELFLGKVLAAMLPALGLSWGSFLLYTVVLNAAGYNLFGGLWFPLSTWWPLIFWISPGLALLGTSATVLISAKTPTFMGAYQSSASLVLVVIGFLVGQATGVLYLSVGVGMIIGLGVWVIAAVLTGVAVGSFQRSRLLVQAAN</sequence>
<dbReference type="GO" id="GO:0140359">
    <property type="term" value="F:ABC-type transporter activity"/>
    <property type="evidence" value="ECO:0007669"/>
    <property type="project" value="InterPro"/>
</dbReference>
<reference evidence="4 5" key="2">
    <citation type="submission" date="2015-07" db="EMBL/GenBank/DDBJ databases">
        <title>Genome sequence of Levilinea saccharolytica DSM 16555.</title>
        <authorList>
            <person name="Hemp J."/>
            <person name="Ward L.M."/>
            <person name="Pace L.A."/>
            <person name="Fischer W.W."/>
        </authorList>
    </citation>
    <scope>NUCLEOTIDE SEQUENCE [LARGE SCALE GENOMIC DNA]</scope>
    <source>
        <strain evidence="4 5">KIBI-1</strain>
    </source>
</reference>
<dbReference type="AlphaFoldDB" id="A0A0M8JQM6"/>
<organism evidence="3">
    <name type="scientific">Levilinea saccharolytica</name>
    <dbReference type="NCBI Taxonomy" id="229921"/>
    <lineage>
        <taxon>Bacteria</taxon>
        <taxon>Bacillati</taxon>
        <taxon>Chloroflexota</taxon>
        <taxon>Anaerolineae</taxon>
        <taxon>Anaerolineales</taxon>
        <taxon>Anaerolineaceae</taxon>
        <taxon>Levilinea</taxon>
    </lineage>
</organism>
<dbReference type="EMBL" id="LGCM01000019">
    <property type="protein sequence ID" value="KPL87391.1"/>
    <property type="molecule type" value="Genomic_DNA"/>
</dbReference>
<dbReference type="Proteomes" id="UP000050501">
    <property type="component" value="Unassembled WGS sequence"/>
</dbReference>